<comment type="caution">
    <text evidence="2">The sequence shown here is derived from an EMBL/GenBank/DDBJ whole genome shotgun (WGS) entry which is preliminary data.</text>
</comment>
<dbReference type="RefSeq" id="WP_195000809.1">
    <property type="nucleotide sequence ID" value="NZ_JADLQN010000001.1"/>
</dbReference>
<evidence type="ECO:0000313" key="2">
    <source>
        <dbReference type="EMBL" id="MBF6353980.1"/>
    </source>
</evidence>
<sequence length="167" mass="18201">MNEELRMLDFPGIPGGTAGGRHAPARPGPRSTVQCAGLPVPPLARPVFRLTDPERRATSLARFARRMVPVPALARLRQVGWQLARPVDGLHDHLYRPVGKDLRVLLQLDDGLPADAPWAEDERVVEAVELSSAPPAPWWSRCGDTPFGVLDPLTASEVLRELTDALG</sequence>
<accession>A0ABS0D670</accession>
<feature type="region of interest" description="Disordered" evidence="1">
    <location>
        <begin position="11"/>
        <end position="31"/>
    </location>
</feature>
<proteinExistence type="predicted"/>
<evidence type="ECO:0000313" key="3">
    <source>
        <dbReference type="Proteomes" id="UP000707731"/>
    </source>
</evidence>
<organism evidence="2 3">
    <name type="scientific">Nocardia higoensis</name>
    <dbReference type="NCBI Taxonomy" id="228599"/>
    <lineage>
        <taxon>Bacteria</taxon>
        <taxon>Bacillati</taxon>
        <taxon>Actinomycetota</taxon>
        <taxon>Actinomycetes</taxon>
        <taxon>Mycobacteriales</taxon>
        <taxon>Nocardiaceae</taxon>
        <taxon>Nocardia</taxon>
    </lineage>
</organism>
<keyword evidence="3" id="KW-1185">Reference proteome</keyword>
<evidence type="ECO:0000256" key="1">
    <source>
        <dbReference type="SAM" id="MobiDB-lite"/>
    </source>
</evidence>
<dbReference type="EMBL" id="JADLQN010000001">
    <property type="protein sequence ID" value="MBF6353980.1"/>
    <property type="molecule type" value="Genomic_DNA"/>
</dbReference>
<dbReference type="Proteomes" id="UP000707731">
    <property type="component" value="Unassembled WGS sequence"/>
</dbReference>
<protein>
    <submittedName>
        <fullName evidence="2">Uncharacterized protein</fullName>
    </submittedName>
</protein>
<name>A0ABS0D670_9NOCA</name>
<reference evidence="2 3" key="1">
    <citation type="submission" date="2020-10" db="EMBL/GenBank/DDBJ databases">
        <title>Identification of Nocardia species via Next-generation sequencing and recognition of intraspecies genetic diversity.</title>
        <authorList>
            <person name="Li P."/>
            <person name="Li P."/>
            <person name="Lu B."/>
        </authorList>
    </citation>
    <scope>NUCLEOTIDE SEQUENCE [LARGE SCALE GENOMIC DNA]</scope>
    <source>
        <strain evidence="2 3">BJ06-0143</strain>
    </source>
</reference>
<gene>
    <name evidence="2" type="ORF">IU449_05350</name>
</gene>